<comment type="function">
    <text evidence="13">Cell wall formation.</text>
</comment>
<dbReference type="EC" id="6.3.2.4" evidence="13"/>
<keyword evidence="10 13" id="KW-0573">Peptidoglycan synthesis</keyword>
<comment type="catalytic activity">
    <reaction evidence="13">
        <text>2 D-alanine + ATP = D-alanyl-D-alanine + ADP + phosphate + H(+)</text>
        <dbReference type="Rhea" id="RHEA:11224"/>
        <dbReference type="ChEBI" id="CHEBI:15378"/>
        <dbReference type="ChEBI" id="CHEBI:30616"/>
        <dbReference type="ChEBI" id="CHEBI:43474"/>
        <dbReference type="ChEBI" id="CHEBI:57416"/>
        <dbReference type="ChEBI" id="CHEBI:57822"/>
        <dbReference type="ChEBI" id="CHEBI:456216"/>
        <dbReference type="EC" id="6.3.2.4"/>
    </reaction>
</comment>
<keyword evidence="7 14" id="KW-0067">ATP-binding</keyword>
<evidence type="ECO:0000256" key="13">
    <source>
        <dbReference type="HAMAP-Rule" id="MF_00047"/>
    </source>
</evidence>
<dbReference type="NCBIfam" id="NF000091">
    <property type="entry name" value="D_ala_D_ser_VanG"/>
    <property type="match status" value="1"/>
</dbReference>
<dbReference type="PANTHER" id="PTHR23132:SF25">
    <property type="entry name" value="D-ALANINE--D-ALANINE LIGASE A"/>
    <property type="match status" value="1"/>
</dbReference>
<accession>A0ABV1EP51</accession>
<dbReference type="PROSITE" id="PS50975">
    <property type="entry name" value="ATP_GRASP"/>
    <property type="match status" value="1"/>
</dbReference>
<evidence type="ECO:0000256" key="4">
    <source>
        <dbReference type="ARBA" id="ARBA00022598"/>
    </source>
</evidence>
<feature type="domain" description="ATP-grasp" evidence="15">
    <location>
        <begin position="144"/>
        <end position="345"/>
    </location>
</feature>
<comment type="cofactor">
    <cofactor evidence="2">
        <name>Mg(2+)</name>
        <dbReference type="ChEBI" id="CHEBI:18420"/>
    </cofactor>
</comment>
<dbReference type="Gene3D" id="3.30.1490.20">
    <property type="entry name" value="ATP-grasp fold, A domain"/>
    <property type="match status" value="1"/>
</dbReference>
<evidence type="ECO:0000256" key="3">
    <source>
        <dbReference type="ARBA" id="ARBA00010871"/>
    </source>
</evidence>
<protein>
    <recommendedName>
        <fullName evidence="13">D-alanine--D-alanine ligase</fullName>
        <ecNumber evidence="13">6.3.2.4</ecNumber>
    </recommendedName>
    <alternativeName>
        <fullName evidence="13">D-Ala-D-Ala ligase</fullName>
    </alternativeName>
    <alternativeName>
        <fullName evidence="13">D-alanylalanine synthetase</fullName>
    </alternativeName>
</protein>
<dbReference type="RefSeq" id="WP_349139969.1">
    <property type="nucleotide sequence ID" value="NZ_JBBMFT010000003.1"/>
</dbReference>
<dbReference type="Pfam" id="PF01820">
    <property type="entry name" value="Dala_Dala_lig_N"/>
    <property type="match status" value="1"/>
</dbReference>
<keyword evidence="12 13" id="KW-0961">Cell wall biogenesis/degradation</keyword>
<evidence type="ECO:0000256" key="10">
    <source>
        <dbReference type="ARBA" id="ARBA00022984"/>
    </source>
</evidence>
<keyword evidence="13" id="KW-0963">Cytoplasm</keyword>
<keyword evidence="6 14" id="KW-0547">Nucleotide-binding</keyword>
<keyword evidence="8" id="KW-0460">Magnesium</keyword>
<name>A0ABV1EP51_9FIRM</name>
<dbReference type="InterPro" id="IPR011761">
    <property type="entry name" value="ATP-grasp"/>
</dbReference>
<comment type="similarity">
    <text evidence="3 13">Belongs to the D-alanine--D-alanine ligase family.</text>
</comment>
<evidence type="ECO:0000256" key="1">
    <source>
        <dbReference type="ARBA" id="ARBA00001936"/>
    </source>
</evidence>
<dbReference type="SUPFAM" id="SSF52440">
    <property type="entry name" value="PreATP-grasp domain"/>
    <property type="match status" value="1"/>
</dbReference>
<evidence type="ECO:0000256" key="2">
    <source>
        <dbReference type="ARBA" id="ARBA00001946"/>
    </source>
</evidence>
<dbReference type="NCBIfam" id="NF002528">
    <property type="entry name" value="PRK01966.1-4"/>
    <property type="match status" value="1"/>
</dbReference>
<dbReference type="PROSITE" id="PS00844">
    <property type="entry name" value="DALA_DALA_LIGASE_2"/>
    <property type="match status" value="1"/>
</dbReference>
<evidence type="ECO:0000256" key="5">
    <source>
        <dbReference type="ARBA" id="ARBA00022723"/>
    </source>
</evidence>
<comment type="subcellular location">
    <subcellularLocation>
        <location evidence="13">Cytoplasm</location>
    </subcellularLocation>
</comment>
<keyword evidence="11" id="KW-0464">Manganese</keyword>
<evidence type="ECO:0000256" key="11">
    <source>
        <dbReference type="ARBA" id="ARBA00023211"/>
    </source>
</evidence>
<keyword evidence="4 13" id="KW-0436">Ligase</keyword>
<evidence type="ECO:0000256" key="6">
    <source>
        <dbReference type="ARBA" id="ARBA00022741"/>
    </source>
</evidence>
<dbReference type="NCBIfam" id="TIGR01205">
    <property type="entry name" value="D_ala_D_alaTIGR"/>
    <property type="match status" value="1"/>
</dbReference>
<reference evidence="16 17" key="1">
    <citation type="submission" date="2024-03" db="EMBL/GenBank/DDBJ databases">
        <title>Human intestinal bacterial collection.</title>
        <authorList>
            <person name="Pauvert C."/>
            <person name="Hitch T.C.A."/>
            <person name="Clavel T."/>
        </authorList>
    </citation>
    <scope>NUCLEOTIDE SEQUENCE [LARGE SCALE GENOMIC DNA]</scope>
    <source>
        <strain evidence="16 17">CLA-AP-H34</strain>
    </source>
</reference>
<dbReference type="InterPro" id="IPR013815">
    <property type="entry name" value="ATP_grasp_subdomain_1"/>
</dbReference>
<proteinExistence type="inferred from homology"/>
<dbReference type="EMBL" id="JBBMFT010000003">
    <property type="protein sequence ID" value="MEQ2456367.1"/>
    <property type="molecule type" value="Genomic_DNA"/>
</dbReference>
<evidence type="ECO:0000259" key="15">
    <source>
        <dbReference type="PROSITE" id="PS50975"/>
    </source>
</evidence>
<comment type="caution">
    <text evidence="16">The sequence shown here is derived from an EMBL/GenBank/DDBJ whole genome shotgun (WGS) entry which is preliminary data.</text>
</comment>
<evidence type="ECO:0000256" key="14">
    <source>
        <dbReference type="PROSITE-ProRule" id="PRU00409"/>
    </source>
</evidence>
<keyword evidence="9 13" id="KW-0133">Cell shape</keyword>
<comment type="pathway">
    <text evidence="13">Cell wall biogenesis; peptidoglycan biosynthesis.</text>
</comment>
<evidence type="ECO:0000256" key="12">
    <source>
        <dbReference type="ARBA" id="ARBA00023316"/>
    </source>
</evidence>
<dbReference type="InterPro" id="IPR005905">
    <property type="entry name" value="D_ala_D_ala"/>
</dbReference>
<evidence type="ECO:0000313" key="17">
    <source>
        <dbReference type="Proteomes" id="UP001440599"/>
    </source>
</evidence>
<organism evidence="16 17">
    <name type="scientific">Flavonifractor hominis</name>
    <dbReference type="NCBI Taxonomy" id="3133178"/>
    <lineage>
        <taxon>Bacteria</taxon>
        <taxon>Bacillati</taxon>
        <taxon>Bacillota</taxon>
        <taxon>Clostridia</taxon>
        <taxon>Eubacteriales</taxon>
        <taxon>Oscillospiraceae</taxon>
        <taxon>Flavonifractor</taxon>
    </lineage>
</organism>
<dbReference type="Gene3D" id="3.40.50.20">
    <property type="match status" value="1"/>
</dbReference>
<dbReference type="PROSITE" id="PS00843">
    <property type="entry name" value="DALA_DALA_LIGASE_1"/>
    <property type="match status" value="1"/>
</dbReference>
<evidence type="ECO:0000256" key="9">
    <source>
        <dbReference type="ARBA" id="ARBA00022960"/>
    </source>
</evidence>
<evidence type="ECO:0000256" key="7">
    <source>
        <dbReference type="ARBA" id="ARBA00022840"/>
    </source>
</evidence>
<sequence length="350" mass="37598">MNKPTLAVLFGGCSSEYSVSLQSAYAVITHLDRDKYDIVLLGITQQGRWLLYTGPVDALLDDTWHQDAKHTVPALISPDRGVHGLLLIAPAGPSTLRLDAAFPVLHGKNGEDGTLQGLLELAGIPVVGCGVLASAVCMDKDVAHRLAAEAGVEVPPSVLFRAGEDLGLLPERIRKLTFPCFVKPARAGSSFGVSRVESAEAVPAAVAAALEHDSKVIVEQAIPGFEVGCAVLGEREVTVGQVDEIELTQGFFDYTEKYNLITSRIHMPARISPETARRIQQTAVKVYRALECSGFARVDLFLTPDGRVVFNEVNTIPGFTGHSRYPNMMKGIGLDFTPLLDKLIGSVVDV</sequence>
<comment type="cofactor">
    <cofactor evidence="1">
        <name>Mn(2+)</name>
        <dbReference type="ChEBI" id="CHEBI:29035"/>
    </cofactor>
</comment>
<dbReference type="HAMAP" id="MF_00047">
    <property type="entry name" value="Dala_Dala_lig"/>
    <property type="match status" value="1"/>
</dbReference>
<dbReference type="InterPro" id="IPR016185">
    <property type="entry name" value="PreATP-grasp_dom_sf"/>
</dbReference>
<dbReference type="InterPro" id="IPR011127">
    <property type="entry name" value="Dala_Dala_lig_N"/>
</dbReference>
<evidence type="ECO:0000313" key="16">
    <source>
        <dbReference type="EMBL" id="MEQ2456367.1"/>
    </source>
</evidence>
<dbReference type="PIRSF" id="PIRSF039102">
    <property type="entry name" value="Ddl/VanB"/>
    <property type="match status" value="1"/>
</dbReference>
<dbReference type="InterPro" id="IPR000291">
    <property type="entry name" value="D-Ala_lig_Van_CS"/>
</dbReference>
<dbReference type="SUPFAM" id="SSF56059">
    <property type="entry name" value="Glutathione synthetase ATP-binding domain-like"/>
    <property type="match status" value="1"/>
</dbReference>
<dbReference type="Proteomes" id="UP001440599">
    <property type="component" value="Unassembled WGS sequence"/>
</dbReference>
<dbReference type="InterPro" id="IPR011095">
    <property type="entry name" value="Dala_Dala_lig_C"/>
</dbReference>
<dbReference type="GO" id="GO:0160222">
    <property type="term" value="F:D-alanine-D-serine ligase activity"/>
    <property type="evidence" value="ECO:0007669"/>
    <property type="project" value="UniProtKB-EC"/>
</dbReference>
<evidence type="ECO:0000256" key="8">
    <source>
        <dbReference type="ARBA" id="ARBA00022842"/>
    </source>
</evidence>
<gene>
    <name evidence="16" type="primary">vanG</name>
    <name evidence="13" type="synonym">ddl</name>
    <name evidence="16" type="ORF">WMO45_07525</name>
</gene>
<dbReference type="PANTHER" id="PTHR23132">
    <property type="entry name" value="D-ALANINE--D-ALANINE LIGASE"/>
    <property type="match status" value="1"/>
</dbReference>
<keyword evidence="5" id="KW-0479">Metal-binding</keyword>
<dbReference type="Pfam" id="PF07478">
    <property type="entry name" value="Dala_Dala_lig_C"/>
    <property type="match status" value="1"/>
</dbReference>
<keyword evidence="17" id="KW-1185">Reference proteome</keyword>
<dbReference type="Gene3D" id="3.30.470.20">
    <property type="entry name" value="ATP-grasp fold, B domain"/>
    <property type="match status" value="1"/>
</dbReference>